<dbReference type="InterPro" id="IPR036265">
    <property type="entry name" value="HIT-like_sf"/>
</dbReference>
<organism evidence="4">
    <name type="scientific">Rhodotorula toruloides</name>
    <name type="common">Yeast</name>
    <name type="synonym">Rhodosporidium toruloides</name>
    <dbReference type="NCBI Taxonomy" id="5286"/>
    <lineage>
        <taxon>Eukaryota</taxon>
        <taxon>Fungi</taxon>
        <taxon>Dikarya</taxon>
        <taxon>Basidiomycota</taxon>
        <taxon>Pucciniomycotina</taxon>
        <taxon>Microbotryomycetes</taxon>
        <taxon>Sporidiobolales</taxon>
        <taxon>Sporidiobolaceae</taxon>
        <taxon>Rhodotorula</taxon>
    </lineage>
</organism>
<dbReference type="Pfam" id="PF09830">
    <property type="entry name" value="ATP_transf"/>
    <property type="match status" value="1"/>
</dbReference>
<gene>
    <name evidence="4" type="ORF">RHTO0S_26e01068g</name>
</gene>
<dbReference type="EMBL" id="LK052961">
    <property type="protein sequence ID" value="CDR49406.1"/>
    <property type="molecule type" value="Genomic_DNA"/>
</dbReference>
<feature type="domain" description="Ap4A phosphorylase 1/2 N-terminal" evidence="3">
    <location>
        <begin position="97"/>
        <end position="171"/>
    </location>
</feature>
<dbReference type="InterPro" id="IPR009163">
    <property type="entry name" value="Ap4A_phos1/2"/>
</dbReference>
<evidence type="ECO:0000259" key="3">
    <source>
        <dbReference type="Pfam" id="PF19327"/>
    </source>
</evidence>
<dbReference type="InterPro" id="IPR045759">
    <property type="entry name" value="Ap4A_phos1/2_N"/>
</dbReference>
<evidence type="ECO:0000313" key="4">
    <source>
        <dbReference type="EMBL" id="CDR49406.1"/>
    </source>
</evidence>
<sequence>MDAHIPDRVASSFAESEEAGYIHLYASTSCEPVQDVFEHWGHIVPQLADKPAVPPKTPDLSKRRDKDPLEGPDYGRGEKVLDLEEGGVTYSIVHNLHALMPEHAMLIPHFGTYGNSFRPQTSDLLESDLWAAWRIVKAYADSGREAVIFFNGGPLAGASQPHLHIQFCPFQHSVPPGPEQIACSLPPTPPSSRSSTSSPTLAPRLPLPWVQFYHPLPSHSSLTSSTLFELYQSLLHTRSTFLSTIHSSRLPPPGQKRESYNLLLTSRHIHLIPRTDRLVNVPRTGEGREGQEFTISLNGLLYLGLWYAASEEDWEDVKRLGLSRVLTDAAYENDEWEGGK</sequence>
<evidence type="ECO:0000259" key="2">
    <source>
        <dbReference type="Pfam" id="PF09830"/>
    </source>
</evidence>
<accession>A0A061BHD5</accession>
<dbReference type="OrthoDB" id="10267950at2759"/>
<name>A0A061BHD5_RHOTO</name>
<dbReference type="InterPro" id="IPR043171">
    <property type="entry name" value="Ap4A_phos1/2-like"/>
</dbReference>
<dbReference type="Gene3D" id="3.30.428.70">
    <property type="match status" value="1"/>
</dbReference>
<reference evidence="4" key="1">
    <citation type="journal article" date="2014" name="Genome Announc.">
        <title>Draft genome sequence of Rhodosporidium toruloides CECT1137, an oleaginous yeast of biotechnological interest.</title>
        <authorList>
            <person name="Morin N."/>
            <person name="Calcas X."/>
            <person name="Devillers H."/>
            <person name="Durrens P."/>
            <person name="Sherman D.J."/>
            <person name="Nicaud J.-M."/>
            <person name="Neuveglise C."/>
        </authorList>
    </citation>
    <scope>NUCLEOTIDE SEQUENCE</scope>
    <source>
        <strain evidence="4">CECT1137</strain>
    </source>
</reference>
<dbReference type="AlphaFoldDB" id="A0A061BHD5"/>
<dbReference type="SUPFAM" id="SSF54197">
    <property type="entry name" value="HIT-like"/>
    <property type="match status" value="1"/>
</dbReference>
<dbReference type="GO" id="GO:0009117">
    <property type="term" value="P:nucleotide metabolic process"/>
    <property type="evidence" value="ECO:0007669"/>
    <property type="project" value="InterPro"/>
</dbReference>
<dbReference type="GO" id="GO:0003877">
    <property type="term" value="F:ATP:ADP adenylyltransferase activity"/>
    <property type="evidence" value="ECO:0007669"/>
    <property type="project" value="InterPro"/>
</dbReference>
<dbReference type="Pfam" id="PF19327">
    <property type="entry name" value="Ap4A_phos_N"/>
    <property type="match status" value="1"/>
</dbReference>
<feature type="compositionally biased region" description="Basic and acidic residues" evidence="1">
    <location>
        <begin position="59"/>
        <end position="78"/>
    </location>
</feature>
<dbReference type="GO" id="GO:0005524">
    <property type="term" value="F:ATP binding"/>
    <property type="evidence" value="ECO:0007669"/>
    <property type="project" value="InterPro"/>
</dbReference>
<protein>
    <submittedName>
        <fullName evidence="4">RHTO0S26e01068g1_1</fullName>
    </submittedName>
</protein>
<proteinExistence type="predicted"/>
<dbReference type="PANTHER" id="PTHR38420:SF1">
    <property type="entry name" value="PUTATIVE (AFU_ORTHOLOGUE AFUA_5G14690)-RELATED"/>
    <property type="match status" value="1"/>
</dbReference>
<dbReference type="PANTHER" id="PTHR38420">
    <property type="entry name" value="AP-4-A PHOSPHORYLASE II"/>
    <property type="match status" value="1"/>
</dbReference>
<dbReference type="InterPro" id="IPR019200">
    <property type="entry name" value="ATP_adenylylTrfase_C"/>
</dbReference>
<evidence type="ECO:0000256" key="1">
    <source>
        <dbReference type="SAM" id="MobiDB-lite"/>
    </source>
</evidence>
<feature type="region of interest" description="Disordered" evidence="1">
    <location>
        <begin position="48"/>
        <end position="78"/>
    </location>
</feature>
<feature type="domain" description="ATP adenylyltransferase C-terminal" evidence="2">
    <location>
        <begin position="207"/>
        <end position="331"/>
    </location>
</feature>